<evidence type="ECO:0000256" key="1">
    <source>
        <dbReference type="SAM" id="MobiDB-lite"/>
    </source>
</evidence>
<dbReference type="RefSeq" id="WP_274188789.1">
    <property type="nucleotide sequence ID" value="NZ_BAABHN010000012.1"/>
</dbReference>
<evidence type="ECO:0000313" key="3">
    <source>
        <dbReference type="Proteomes" id="UP001595909"/>
    </source>
</evidence>
<comment type="caution">
    <text evidence="2">The sequence shown here is derived from an EMBL/GenBank/DDBJ whole genome shotgun (WGS) entry which is preliminary data.</text>
</comment>
<reference evidence="3" key="1">
    <citation type="journal article" date="2019" name="Int. J. Syst. Evol. Microbiol.">
        <title>The Global Catalogue of Microorganisms (GCM) 10K type strain sequencing project: providing services to taxonomists for standard genome sequencing and annotation.</title>
        <authorList>
            <consortium name="The Broad Institute Genomics Platform"/>
            <consortium name="The Broad Institute Genome Sequencing Center for Infectious Disease"/>
            <person name="Wu L."/>
            <person name="Ma J."/>
        </authorList>
    </citation>
    <scope>NUCLEOTIDE SEQUENCE [LARGE SCALE GENOMIC DNA]</scope>
    <source>
        <strain evidence="3">CCUG 50347</strain>
    </source>
</reference>
<proteinExistence type="predicted"/>
<protein>
    <submittedName>
        <fullName evidence="2">Uncharacterized protein</fullName>
    </submittedName>
</protein>
<dbReference type="EMBL" id="JBHSIM010000012">
    <property type="protein sequence ID" value="MFC4831962.1"/>
    <property type="molecule type" value="Genomic_DNA"/>
</dbReference>
<accession>A0ABV9RFH7</accession>
<feature type="compositionally biased region" description="Low complexity" evidence="1">
    <location>
        <begin position="29"/>
        <end position="50"/>
    </location>
</feature>
<gene>
    <name evidence="2" type="ORF">ACFPEL_06025</name>
</gene>
<dbReference type="Proteomes" id="UP001595909">
    <property type="component" value="Unassembled WGS sequence"/>
</dbReference>
<sequence>MLAVVILVPIAIMVLACVLERFEARAVPTARATRTSRTGLRSPAAAPAAPLQLVPGTAGAEQDVLPEPPATPAAPLRQAS</sequence>
<feature type="region of interest" description="Disordered" evidence="1">
    <location>
        <begin position="29"/>
        <end position="80"/>
    </location>
</feature>
<name>A0ABV9RFH7_9PSEU</name>
<keyword evidence="3" id="KW-1185">Reference proteome</keyword>
<organism evidence="2 3">
    <name type="scientific">Actinomycetospora chibensis</name>
    <dbReference type="NCBI Taxonomy" id="663606"/>
    <lineage>
        <taxon>Bacteria</taxon>
        <taxon>Bacillati</taxon>
        <taxon>Actinomycetota</taxon>
        <taxon>Actinomycetes</taxon>
        <taxon>Pseudonocardiales</taxon>
        <taxon>Pseudonocardiaceae</taxon>
        <taxon>Actinomycetospora</taxon>
    </lineage>
</organism>
<evidence type="ECO:0000313" key="2">
    <source>
        <dbReference type="EMBL" id="MFC4831962.1"/>
    </source>
</evidence>